<dbReference type="EMBL" id="UZAJ01040965">
    <property type="protein sequence ID" value="VDP17661.1"/>
    <property type="molecule type" value="Genomic_DNA"/>
</dbReference>
<dbReference type="Proteomes" id="UP000267606">
    <property type="component" value="Unassembled WGS sequence"/>
</dbReference>
<dbReference type="PANTHER" id="PTHR18968:SF166">
    <property type="entry name" value="2-HYDROXYACYL-COA LYASE 2"/>
    <property type="match status" value="1"/>
</dbReference>
<keyword evidence="4" id="KW-1133">Transmembrane helix</keyword>
<evidence type="ECO:0000256" key="3">
    <source>
        <dbReference type="ARBA" id="ARBA00023052"/>
    </source>
</evidence>
<keyword evidence="4" id="KW-0812">Transmembrane</keyword>
<dbReference type="Pfam" id="PF02776">
    <property type="entry name" value="TPP_enzyme_N"/>
    <property type="match status" value="1"/>
</dbReference>
<feature type="transmembrane region" description="Helical" evidence="4">
    <location>
        <begin position="7"/>
        <end position="24"/>
    </location>
</feature>
<gene>
    <name evidence="7" type="ORF">OFLC_LOCUS14567</name>
</gene>
<dbReference type="STRING" id="387005.A0A183I4A5"/>
<dbReference type="GO" id="GO:0000287">
    <property type="term" value="F:magnesium ion binding"/>
    <property type="evidence" value="ECO:0007669"/>
    <property type="project" value="InterPro"/>
</dbReference>
<organism evidence="9">
    <name type="scientific">Onchocerca flexuosa</name>
    <dbReference type="NCBI Taxonomy" id="387005"/>
    <lineage>
        <taxon>Eukaryota</taxon>
        <taxon>Metazoa</taxon>
        <taxon>Ecdysozoa</taxon>
        <taxon>Nematoda</taxon>
        <taxon>Chromadorea</taxon>
        <taxon>Rhabditida</taxon>
        <taxon>Spirurina</taxon>
        <taxon>Spiruromorpha</taxon>
        <taxon>Filarioidea</taxon>
        <taxon>Onchocercidae</taxon>
        <taxon>Onchocerca</taxon>
    </lineage>
</organism>
<dbReference type="GO" id="GO:0009097">
    <property type="term" value="P:isoleucine biosynthetic process"/>
    <property type="evidence" value="ECO:0007669"/>
    <property type="project" value="TreeGrafter"/>
</dbReference>
<name>A0A183I4A5_9BILA</name>
<evidence type="ECO:0000256" key="4">
    <source>
        <dbReference type="SAM" id="Phobius"/>
    </source>
</evidence>
<evidence type="ECO:0000259" key="5">
    <source>
        <dbReference type="Pfam" id="PF00205"/>
    </source>
</evidence>
<sequence>MLLLLEILIILVVIVIWLFKFTGIDSIETLHQILVDFYFSDRSHWILDLFQVDENSDHYGGELVAAVLKAHNVNEIFTLCGGHISPILVAAENIGIRVYDTRHEVNAVFAADAVARLRQSIGVAVVTAGPGLTNTITAMKNAQMAETAVVVIAGSAPALLKNRGSLQDIDQLSLMRPLCKYVARVTRIKDIVTILKKAIHFAQSGTPGPVFVEIPIDVLYSYKTVFKELNLIKVKNFKQKIINAYILLHIFRQFSGGWRIGQNVLPIPPKITFPKNKDVMKLMHLLTKSKKPVLVIGSQTVLPPISVHELKDAVKAIDIPTYLVGMSRGLLGQQSRIHMRHNRKDALKEADLIILAGQVCDFRLSYGLNLSSRANIVSINRDRAQMLKNEGTFWRVNLMIQADVATTLVNLAHCLKSSDHEYRSSVQEWMLYLTRKENEKNAENMKKMSEALIGNGINPLHVLSLINKVLPEDAILIADGGDFIANAAYTVHPRGPLQWLDPGVFGTLGVGAGFALGAKAVRYAMLHKNLTTFVLKKIM</sequence>
<reference evidence="7 8" key="2">
    <citation type="submission" date="2018-11" db="EMBL/GenBank/DDBJ databases">
        <authorList>
            <consortium name="Pathogen Informatics"/>
        </authorList>
    </citation>
    <scope>NUCLEOTIDE SEQUENCE [LARGE SCALE GENOMIC DNA]</scope>
</reference>
<proteinExistence type="inferred from homology"/>
<comment type="cofactor">
    <cofactor evidence="1">
        <name>thiamine diphosphate</name>
        <dbReference type="ChEBI" id="CHEBI:58937"/>
    </cofactor>
</comment>
<dbReference type="WBParaSite" id="OFLC_0001457501-mRNA-1">
    <property type="protein sequence ID" value="OFLC_0001457501-mRNA-1"/>
    <property type="gene ID" value="OFLC_0001457501"/>
</dbReference>
<dbReference type="GO" id="GO:0030976">
    <property type="term" value="F:thiamine pyrophosphate binding"/>
    <property type="evidence" value="ECO:0007669"/>
    <property type="project" value="InterPro"/>
</dbReference>
<dbReference type="SUPFAM" id="SSF52467">
    <property type="entry name" value="DHS-like NAD/FAD-binding domain"/>
    <property type="match status" value="1"/>
</dbReference>
<evidence type="ECO:0000256" key="2">
    <source>
        <dbReference type="ARBA" id="ARBA00007812"/>
    </source>
</evidence>
<dbReference type="InterPro" id="IPR045229">
    <property type="entry name" value="TPP_enz"/>
</dbReference>
<dbReference type="InterPro" id="IPR029061">
    <property type="entry name" value="THDP-binding"/>
</dbReference>
<dbReference type="InterPro" id="IPR012000">
    <property type="entry name" value="Thiamin_PyroP_enz_cen_dom"/>
</dbReference>
<evidence type="ECO:0000256" key="1">
    <source>
        <dbReference type="ARBA" id="ARBA00001964"/>
    </source>
</evidence>
<dbReference type="GO" id="GO:0005948">
    <property type="term" value="C:acetolactate synthase complex"/>
    <property type="evidence" value="ECO:0007669"/>
    <property type="project" value="TreeGrafter"/>
</dbReference>
<dbReference type="GO" id="GO:0003984">
    <property type="term" value="F:acetolactate synthase activity"/>
    <property type="evidence" value="ECO:0007669"/>
    <property type="project" value="TreeGrafter"/>
</dbReference>
<accession>A0A183I4A5</accession>
<dbReference type="Pfam" id="PF00205">
    <property type="entry name" value="TPP_enzyme_M"/>
    <property type="match status" value="1"/>
</dbReference>
<reference evidence="9" key="1">
    <citation type="submission" date="2016-06" db="UniProtKB">
        <authorList>
            <consortium name="WormBaseParasite"/>
        </authorList>
    </citation>
    <scope>IDENTIFICATION</scope>
</reference>
<evidence type="ECO:0000313" key="8">
    <source>
        <dbReference type="Proteomes" id="UP000267606"/>
    </source>
</evidence>
<dbReference type="PANTHER" id="PTHR18968">
    <property type="entry name" value="THIAMINE PYROPHOSPHATE ENZYMES"/>
    <property type="match status" value="1"/>
</dbReference>
<keyword evidence="8" id="KW-1185">Reference proteome</keyword>
<dbReference type="CDD" id="cd07035">
    <property type="entry name" value="TPP_PYR_POX_like"/>
    <property type="match status" value="1"/>
</dbReference>
<dbReference type="InterPro" id="IPR012001">
    <property type="entry name" value="Thiamin_PyroP_enz_TPP-bd_dom"/>
</dbReference>
<evidence type="ECO:0000313" key="7">
    <source>
        <dbReference type="EMBL" id="VDP17661.1"/>
    </source>
</evidence>
<dbReference type="AlphaFoldDB" id="A0A183I4A5"/>
<protein>
    <submittedName>
        <fullName evidence="9">IlvB-like protein</fullName>
    </submittedName>
</protein>
<comment type="similarity">
    <text evidence="2">Belongs to the TPP enzyme family.</text>
</comment>
<evidence type="ECO:0000313" key="9">
    <source>
        <dbReference type="WBParaSite" id="OFLC_0001457501-mRNA-1"/>
    </source>
</evidence>
<dbReference type="InterPro" id="IPR029035">
    <property type="entry name" value="DHS-like_NAD/FAD-binding_dom"/>
</dbReference>
<dbReference type="SUPFAM" id="SSF52518">
    <property type="entry name" value="Thiamin diphosphate-binding fold (THDP-binding)"/>
    <property type="match status" value="2"/>
</dbReference>
<dbReference type="FunFam" id="3.40.50.970:FF:000007">
    <property type="entry name" value="Acetolactate synthase"/>
    <property type="match status" value="1"/>
</dbReference>
<dbReference type="GO" id="GO:0009099">
    <property type="term" value="P:L-valine biosynthetic process"/>
    <property type="evidence" value="ECO:0007669"/>
    <property type="project" value="TreeGrafter"/>
</dbReference>
<dbReference type="GO" id="GO:0050660">
    <property type="term" value="F:flavin adenine dinucleotide binding"/>
    <property type="evidence" value="ECO:0007669"/>
    <property type="project" value="TreeGrafter"/>
</dbReference>
<evidence type="ECO:0000259" key="6">
    <source>
        <dbReference type="Pfam" id="PF02776"/>
    </source>
</evidence>
<keyword evidence="3" id="KW-0786">Thiamine pyrophosphate</keyword>
<keyword evidence="4" id="KW-0472">Membrane</keyword>
<feature type="domain" description="Thiamine pyrophosphate enzyme central" evidence="5">
    <location>
        <begin position="281"/>
        <end position="411"/>
    </location>
</feature>
<dbReference type="Gene3D" id="3.40.50.970">
    <property type="match status" value="2"/>
</dbReference>
<dbReference type="Gene3D" id="3.40.50.1220">
    <property type="entry name" value="TPP-binding domain"/>
    <property type="match status" value="1"/>
</dbReference>
<feature type="domain" description="Thiamine pyrophosphate enzyme N-terminal TPP-binding" evidence="6">
    <location>
        <begin position="60"/>
        <end position="174"/>
    </location>
</feature>